<sequence length="473" mass="53532">MSMTDEEILKKLEDSTKDATCQQLESLRSILEHQSGGGGVRYLQPHLLQHYDATADANTFRQALPLSSYDDYVDHINQMADGLVHHDHPLLSVDPLLCFFYRLFPPRPSVNKVLWFIYADNITTTKGGFKVMAASAYPMHNSKANWSQLVSCSSPREVILGSNVEHQMYCHLLCGLRNSDSLDGIRAPYAIGLIKAFGLLESKWEQLCDDLEHGVPSSEISDVAMRDSVAEVLGGPQPELSRRIRSIWSMKQYYPRLKHYAGEVPLLGGDYFASECCVGINLDIMQPPETTRFVLLPTAAYFEFLPFASDETNVVGEETVDISGVEVGKMYEVVVTTYRGFYRYRLGDIVRVVGFYNSSPQVEFVMRAPKSSSEIINEKHLMSAMESFQSVIRNAVAAEISEFASFLDLTLSPKQLKVYIEVREGCMFLQEEKLEESVEILKRCGSSIEDSLGGIYMVDRQRRRDRPFWQYPL</sequence>
<dbReference type="Pfam" id="PF03321">
    <property type="entry name" value="GH3"/>
    <property type="match status" value="2"/>
</dbReference>
<dbReference type="PANTHER" id="PTHR31901:SF44">
    <property type="entry name" value="INDOLE-3-ACETIC ACID-AMIDO SYNTHETASE GH3.6-RELATED"/>
    <property type="match status" value="1"/>
</dbReference>
<evidence type="ECO:0000313" key="4">
    <source>
        <dbReference type="EMBL" id="SPD03671.1"/>
    </source>
</evidence>
<name>A0A2N9GWB4_FAGSY</name>
<dbReference type="InterPro" id="IPR055377">
    <property type="entry name" value="GH3_M"/>
</dbReference>
<dbReference type="AlphaFoldDB" id="A0A2N9GWB4"/>
<dbReference type="GO" id="GO:0005737">
    <property type="term" value="C:cytoplasm"/>
    <property type="evidence" value="ECO:0007669"/>
    <property type="project" value="TreeGrafter"/>
</dbReference>
<dbReference type="EMBL" id="OIVN01002446">
    <property type="protein sequence ID" value="SPD03671.1"/>
    <property type="molecule type" value="Genomic_DNA"/>
</dbReference>
<organism evidence="4">
    <name type="scientific">Fagus sylvatica</name>
    <name type="common">Beechnut</name>
    <dbReference type="NCBI Taxonomy" id="28930"/>
    <lineage>
        <taxon>Eukaryota</taxon>
        <taxon>Viridiplantae</taxon>
        <taxon>Streptophyta</taxon>
        <taxon>Embryophyta</taxon>
        <taxon>Tracheophyta</taxon>
        <taxon>Spermatophyta</taxon>
        <taxon>Magnoliopsida</taxon>
        <taxon>eudicotyledons</taxon>
        <taxon>Gunneridae</taxon>
        <taxon>Pentapetalae</taxon>
        <taxon>rosids</taxon>
        <taxon>fabids</taxon>
        <taxon>Fagales</taxon>
        <taxon>Fagaceae</taxon>
        <taxon>Fagus</taxon>
    </lineage>
</organism>
<accession>A0A2N9GWB4</accession>
<reference evidence="4" key="1">
    <citation type="submission" date="2018-02" db="EMBL/GenBank/DDBJ databases">
        <authorList>
            <person name="Cohen D.B."/>
            <person name="Kent A.D."/>
        </authorList>
    </citation>
    <scope>NUCLEOTIDE SEQUENCE</scope>
</reference>
<proteinExistence type="inferred from homology"/>
<evidence type="ECO:0000256" key="1">
    <source>
        <dbReference type="ARBA" id="ARBA00008068"/>
    </source>
</evidence>
<comment type="similarity">
    <text evidence="1">Belongs to the IAA-amido conjugating enzyme family.</text>
</comment>
<evidence type="ECO:0000256" key="2">
    <source>
        <dbReference type="ARBA" id="ARBA00022598"/>
    </source>
</evidence>
<dbReference type="GO" id="GO:0016881">
    <property type="term" value="F:acid-amino acid ligase activity"/>
    <property type="evidence" value="ECO:0007669"/>
    <property type="project" value="TreeGrafter"/>
</dbReference>
<protein>
    <recommendedName>
        <fullName evidence="3">GH3 middle domain-containing protein</fullName>
    </recommendedName>
</protein>
<dbReference type="InterPro" id="IPR004993">
    <property type="entry name" value="GH3"/>
</dbReference>
<feature type="domain" description="GH3 middle" evidence="3">
    <location>
        <begin position="293"/>
        <end position="367"/>
    </location>
</feature>
<dbReference type="Pfam" id="PF23571">
    <property type="entry name" value="GH3_M"/>
    <property type="match status" value="1"/>
</dbReference>
<evidence type="ECO:0000259" key="3">
    <source>
        <dbReference type="Pfam" id="PF23571"/>
    </source>
</evidence>
<dbReference type="PANTHER" id="PTHR31901">
    <property type="entry name" value="GH3 DOMAIN-CONTAINING PROTEIN"/>
    <property type="match status" value="1"/>
</dbReference>
<keyword evidence="2" id="KW-0436">Ligase</keyword>
<gene>
    <name evidence="4" type="ORF">FSB_LOCUS31553</name>
</gene>